<dbReference type="Pfam" id="PF00373">
    <property type="entry name" value="FERM_M"/>
    <property type="match status" value="1"/>
</dbReference>
<accession>A0A821SSH2</accession>
<dbReference type="Pfam" id="PF09379">
    <property type="entry name" value="FERM_N"/>
    <property type="match status" value="1"/>
</dbReference>
<dbReference type="GO" id="GO:0016028">
    <property type="term" value="C:rhabdomere"/>
    <property type="evidence" value="ECO:0007669"/>
    <property type="project" value="UniProtKB-SubCell"/>
</dbReference>
<dbReference type="InterPro" id="IPR011993">
    <property type="entry name" value="PH-like_dom_sf"/>
</dbReference>
<reference evidence="6" key="1">
    <citation type="submission" date="2021-02" db="EMBL/GenBank/DDBJ databases">
        <authorList>
            <person name="Steward A R."/>
        </authorList>
    </citation>
    <scope>NUCLEOTIDE SEQUENCE</scope>
</reference>
<dbReference type="InterPro" id="IPR014352">
    <property type="entry name" value="FERM/acyl-CoA-bd_prot_sf"/>
</dbReference>
<evidence type="ECO:0000259" key="5">
    <source>
        <dbReference type="PROSITE" id="PS50057"/>
    </source>
</evidence>
<dbReference type="FunFam" id="1.20.80.10:FF:000014">
    <property type="entry name" value="Tyrosine-protein phosphatase non-receptor type"/>
    <property type="match status" value="1"/>
</dbReference>
<dbReference type="InterPro" id="IPR000299">
    <property type="entry name" value="FERM_domain"/>
</dbReference>
<evidence type="ECO:0000256" key="2">
    <source>
        <dbReference type="ARBA" id="ARBA00022025"/>
    </source>
</evidence>
<dbReference type="Proteomes" id="UP000663880">
    <property type="component" value="Unassembled WGS sequence"/>
</dbReference>
<feature type="domain" description="FERM" evidence="5">
    <location>
        <begin position="25"/>
        <end position="307"/>
    </location>
</feature>
<dbReference type="AlphaFoldDB" id="A0A821SSH2"/>
<evidence type="ECO:0000256" key="1">
    <source>
        <dbReference type="ARBA" id="ARBA00004536"/>
    </source>
</evidence>
<dbReference type="SUPFAM" id="SSF54236">
    <property type="entry name" value="Ubiquitin-like"/>
    <property type="match status" value="1"/>
</dbReference>
<evidence type="ECO:0000256" key="4">
    <source>
        <dbReference type="ARBA" id="ARBA00043944"/>
    </source>
</evidence>
<comment type="subcellular location">
    <subcellularLocation>
        <location evidence="1">Cell junction</location>
        <location evidence="1">Adherens junction</location>
    </subcellularLocation>
    <subcellularLocation>
        <location evidence="4">Cell projection</location>
        <location evidence="4">Rhabdomere</location>
    </subcellularLocation>
</comment>
<dbReference type="SUPFAM" id="SSF50729">
    <property type="entry name" value="PH domain-like"/>
    <property type="match status" value="1"/>
</dbReference>
<comment type="caution">
    <text evidence="6">The sequence shown here is derived from an EMBL/GenBank/DDBJ whole genome shotgun (WGS) entry which is preliminary data.</text>
</comment>
<dbReference type="CDD" id="cd14473">
    <property type="entry name" value="FERM_B-lobe"/>
    <property type="match status" value="1"/>
</dbReference>
<dbReference type="InterPro" id="IPR018979">
    <property type="entry name" value="FERM_N"/>
</dbReference>
<dbReference type="InterPro" id="IPR019748">
    <property type="entry name" value="FERM_central"/>
</dbReference>
<dbReference type="InterPro" id="IPR035963">
    <property type="entry name" value="FERM_2"/>
</dbReference>
<dbReference type="SUPFAM" id="SSF47031">
    <property type="entry name" value="Second domain of FERM"/>
    <property type="match status" value="1"/>
</dbReference>
<proteinExistence type="predicted"/>
<name>A0A821SSH2_9NEOP</name>
<keyword evidence="7" id="KW-1185">Reference proteome</keyword>
<dbReference type="Gene3D" id="3.10.20.90">
    <property type="entry name" value="Phosphatidylinositol 3-kinase Catalytic Subunit, Chain A, domain 1"/>
    <property type="match status" value="1"/>
</dbReference>
<dbReference type="SMART" id="SM01196">
    <property type="entry name" value="FERM_C"/>
    <property type="match status" value="1"/>
</dbReference>
<evidence type="ECO:0000256" key="3">
    <source>
        <dbReference type="ARBA" id="ARBA00022949"/>
    </source>
</evidence>
<gene>
    <name evidence="6" type="ORF">PMACD_LOCUS7885</name>
</gene>
<dbReference type="GO" id="GO:0005912">
    <property type="term" value="C:adherens junction"/>
    <property type="evidence" value="ECO:0007669"/>
    <property type="project" value="UniProtKB-SubCell"/>
</dbReference>
<dbReference type="Gene3D" id="1.20.80.10">
    <property type="match status" value="1"/>
</dbReference>
<dbReference type="Pfam" id="PF09380">
    <property type="entry name" value="FERM_C"/>
    <property type="match status" value="1"/>
</dbReference>
<dbReference type="InterPro" id="IPR000798">
    <property type="entry name" value="Ez/rad/moesin-like"/>
</dbReference>
<dbReference type="GO" id="GO:0030182">
    <property type="term" value="P:neuron differentiation"/>
    <property type="evidence" value="ECO:0007669"/>
    <property type="project" value="UniProtKB-ARBA"/>
</dbReference>
<dbReference type="SMART" id="SM00295">
    <property type="entry name" value="B41"/>
    <property type="match status" value="1"/>
</dbReference>
<dbReference type="GO" id="GO:0005856">
    <property type="term" value="C:cytoskeleton"/>
    <property type="evidence" value="ECO:0007669"/>
    <property type="project" value="TreeGrafter"/>
</dbReference>
<dbReference type="PANTHER" id="PTHR23280">
    <property type="entry name" value="4.1 G PROTEIN"/>
    <property type="match status" value="1"/>
</dbReference>
<evidence type="ECO:0000313" key="6">
    <source>
        <dbReference type="EMBL" id="CAF4860618.1"/>
    </source>
</evidence>
<sequence length="346" mass="39789">MRESLRRLASDEGTSMVGLRRTGTGRVRVELFNGEHITIDIERKASGADLLDKVCDTLDILEKDFFGLLHAQRGDPRVWVDLGRRLSKTFRNEPWDVRLAVKFYPPEPSELYDDITRYQLSLAVRRDLMEGRLVCSHITYALLASYVLQAELGDKQGAVSTSTLCEHNAIPFHVLNERQQDNIEQLYAKHRGQTPADAELSYLENAKRLPLYGAEVHKAKDSEDVDINIAVSAAGITVLRDGVIMNRFPWTKILKISYNKRSYTLRLRPSEFDEFETHLTFKLPSSTASKRLWRCSVEHHMFFRREIPVKVERINGFPRLGSRRLSCRRTLRQMRSEIHAPALLPA</sequence>
<dbReference type="GO" id="GO:0008092">
    <property type="term" value="F:cytoskeletal protein binding"/>
    <property type="evidence" value="ECO:0007669"/>
    <property type="project" value="InterPro"/>
</dbReference>
<dbReference type="GO" id="GO:0009887">
    <property type="term" value="P:animal organ morphogenesis"/>
    <property type="evidence" value="ECO:0007669"/>
    <property type="project" value="UniProtKB-ARBA"/>
</dbReference>
<dbReference type="EMBL" id="CAJOBZ010000019">
    <property type="protein sequence ID" value="CAF4860618.1"/>
    <property type="molecule type" value="Genomic_DNA"/>
</dbReference>
<dbReference type="Gene3D" id="2.30.29.30">
    <property type="entry name" value="Pleckstrin-homology domain (PH domain)/Phosphotyrosine-binding domain (PTB)"/>
    <property type="match status" value="1"/>
</dbReference>
<dbReference type="PRINTS" id="PR00935">
    <property type="entry name" value="BAND41"/>
</dbReference>
<dbReference type="OrthoDB" id="6589456at2759"/>
<dbReference type="GO" id="GO:0031032">
    <property type="term" value="P:actomyosin structure organization"/>
    <property type="evidence" value="ECO:0007669"/>
    <property type="project" value="TreeGrafter"/>
</dbReference>
<keyword evidence="3" id="KW-0965">Cell junction</keyword>
<dbReference type="InterPro" id="IPR018980">
    <property type="entry name" value="FERM_PH-like_C"/>
</dbReference>
<dbReference type="GO" id="GO:0071944">
    <property type="term" value="C:cell periphery"/>
    <property type="evidence" value="ECO:0007669"/>
    <property type="project" value="UniProtKB-ARBA"/>
</dbReference>
<dbReference type="InterPro" id="IPR019749">
    <property type="entry name" value="Band_41_domain"/>
</dbReference>
<protein>
    <recommendedName>
        <fullName evidence="2">Moesin/ezrin/radixin homolog 1</fullName>
    </recommendedName>
</protein>
<organism evidence="6 7">
    <name type="scientific">Pieris macdunnoughi</name>
    <dbReference type="NCBI Taxonomy" id="345717"/>
    <lineage>
        <taxon>Eukaryota</taxon>
        <taxon>Metazoa</taxon>
        <taxon>Ecdysozoa</taxon>
        <taxon>Arthropoda</taxon>
        <taxon>Hexapoda</taxon>
        <taxon>Insecta</taxon>
        <taxon>Pterygota</taxon>
        <taxon>Neoptera</taxon>
        <taxon>Endopterygota</taxon>
        <taxon>Lepidoptera</taxon>
        <taxon>Glossata</taxon>
        <taxon>Ditrysia</taxon>
        <taxon>Papilionoidea</taxon>
        <taxon>Pieridae</taxon>
        <taxon>Pierinae</taxon>
        <taxon>Pieris</taxon>
    </lineage>
</organism>
<dbReference type="InterPro" id="IPR029071">
    <property type="entry name" value="Ubiquitin-like_domsf"/>
</dbReference>
<dbReference type="InterPro" id="IPR019747">
    <property type="entry name" value="FERM_CS"/>
</dbReference>
<dbReference type="PANTHER" id="PTHR23280:SF21">
    <property type="entry name" value="PROTEIN 4.1 HOMOLOG"/>
    <property type="match status" value="1"/>
</dbReference>
<dbReference type="PROSITE" id="PS00661">
    <property type="entry name" value="FERM_2"/>
    <property type="match status" value="1"/>
</dbReference>
<evidence type="ECO:0000313" key="7">
    <source>
        <dbReference type="Proteomes" id="UP000663880"/>
    </source>
</evidence>
<dbReference type="PROSITE" id="PS50057">
    <property type="entry name" value="FERM_3"/>
    <property type="match status" value="1"/>
</dbReference>
<dbReference type="FunFam" id="2.30.29.30:FF:000002">
    <property type="entry name" value="Band 4.1-like protein 5 isoform 1"/>
    <property type="match status" value="1"/>
</dbReference>
<dbReference type="PRINTS" id="PR00661">
    <property type="entry name" value="ERMFAMILY"/>
</dbReference>